<dbReference type="InterPro" id="IPR002847">
    <property type="entry name" value="F420-0_gamma-glut_ligase-dom"/>
</dbReference>
<accession>A0A2M8EJG1</accession>
<reference evidence="3" key="1">
    <citation type="submission" date="2017-09" db="EMBL/GenBank/DDBJ databases">
        <title>Depth-based differentiation of microbial function through sediment-hosted aquifers and enrichment of novel symbionts in the deep terrestrial subsurface.</title>
        <authorList>
            <person name="Probst A.J."/>
            <person name="Ladd B."/>
            <person name="Jarett J.K."/>
            <person name="Geller-Mcgrath D.E."/>
            <person name="Sieber C.M.K."/>
            <person name="Emerson J.B."/>
            <person name="Anantharaman K."/>
            <person name="Thomas B.C."/>
            <person name="Malmstrom R."/>
            <person name="Stieglmeier M."/>
            <person name="Klingl A."/>
            <person name="Woyke T."/>
            <person name="Ryan C.M."/>
            <person name="Banfield J.F."/>
        </authorList>
    </citation>
    <scope>NUCLEOTIDE SEQUENCE [LARGE SCALE GENOMIC DNA]</scope>
</reference>
<keyword evidence="2" id="KW-0436">Ligase</keyword>
<evidence type="ECO:0000313" key="3">
    <source>
        <dbReference type="Proteomes" id="UP000228781"/>
    </source>
</evidence>
<name>A0A2M8EJG1_UNCKA</name>
<dbReference type="EMBL" id="PFSK01000018">
    <property type="protein sequence ID" value="PJC22838.1"/>
    <property type="molecule type" value="Genomic_DNA"/>
</dbReference>
<dbReference type="GO" id="GO:0016874">
    <property type="term" value="F:ligase activity"/>
    <property type="evidence" value="ECO:0007669"/>
    <property type="project" value="UniProtKB-KW"/>
</dbReference>
<protein>
    <submittedName>
        <fullName evidence="2">F420-0--gamma-glutamyl ligase</fullName>
    </submittedName>
</protein>
<evidence type="ECO:0000313" key="2">
    <source>
        <dbReference type="EMBL" id="PJC22838.1"/>
    </source>
</evidence>
<dbReference type="AlphaFoldDB" id="A0A2M8EJG1"/>
<proteinExistence type="predicted"/>
<dbReference type="Pfam" id="PF01996">
    <property type="entry name" value="F420_ligase"/>
    <property type="match status" value="1"/>
</dbReference>
<dbReference type="Gene3D" id="3.30.1330.100">
    <property type="entry name" value="CofE-like"/>
    <property type="match status" value="1"/>
</dbReference>
<comment type="caution">
    <text evidence="2">The sequence shown here is derived from an EMBL/GenBank/DDBJ whole genome shotgun (WGS) entry which is preliminary data.</text>
</comment>
<feature type="domain" description="Coenzyme F420:L-glutamate ligase-like" evidence="1">
    <location>
        <begin position="28"/>
        <end position="196"/>
    </location>
</feature>
<evidence type="ECO:0000259" key="1">
    <source>
        <dbReference type="Pfam" id="PF01996"/>
    </source>
</evidence>
<organism evidence="2 3">
    <name type="scientific">candidate division WWE3 bacterium CG_4_9_14_0_2_um_filter_48_10</name>
    <dbReference type="NCBI Taxonomy" id="1975078"/>
    <lineage>
        <taxon>Bacteria</taxon>
        <taxon>Katanobacteria</taxon>
    </lineage>
</organism>
<gene>
    <name evidence="2" type="ORF">CO059_01515</name>
</gene>
<sequence length="232" mass="25539">MVKNPLKPNPERKLYIKVAGKRFARLPIKTHVIVANDDIVKMVEKYAKPHLQPGDILVVGERIVAITQGRSFPIEMVEPSLLARLLSKFVYKPPYGIGIGSPYTMELALRDANPFRFALALLLSAITKPFGIRGVFYHVVGGNINAIDGPCNYTLPPYNRHAKLGPKNPGRVVAQLEKVLGFPVVIADTNDKAARVLAASKEVDRKLVEVVLAGNPMGQSREQTPLCILRES</sequence>
<dbReference type="Proteomes" id="UP000228781">
    <property type="component" value="Unassembled WGS sequence"/>
</dbReference>
<dbReference type="SUPFAM" id="SSF144010">
    <property type="entry name" value="CofE-like"/>
    <property type="match status" value="1"/>
</dbReference>